<feature type="region of interest" description="Disordered" evidence="1">
    <location>
        <begin position="411"/>
        <end position="637"/>
    </location>
</feature>
<keyword evidence="3" id="KW-1185">Reference proteome</keyword>
<sequence length="833" mass="92002">MQPFRPDRFRFSLPPQNPPDREQPAAGQPDVEQPQPDASYTGDYPMDDDPDDYDPRAVSPPARAPTTIPPGHRSPEEDLPPVIYPAPVYTYNLRPLPRRTSSRPAGQPEPNAYPGPQRDQGEAEVPVDPALEPASHVAGESPMQQAPRPQAAGPSRREWAFNLRDSDGATSTAPTEPRAHRQPPPTEPRAHRQSAPEPASARPAPATPAPHPPALQPAQHTAVRPAAAPAHRASQTVPPATMEEPRTVDGEPSVRLLDFNEWDHLTRAWTGGPWTLDWWPEGLPFTQPEQWATRHFWSGELHLDFNEPNKEDPWIPCLHCKKAHWFISTQKNPGERFYKCLYNRHPEDCRMFSYKGPLMRDGKLKLGTIVFPPGEEPDRYPPANLIVCPPERIDPRIEYLRDMRNRQNQRRYNEIQESYRQARADGDRVRAEYEAKQEAAKQEAAKQEAAKQAAAKQEAAQQAAGRQEAARQAAARQAAARQEQAAQAAAVRPAPAVPEPTVGPEHYDPGESPLPDTGAASANPSRPPASPTPYRPPGQQSRIAPALRRTNTASFARTYTSLTGQPYPRDTSHDLVPTAGQPRRQPTPMSTSRQPTPMPHPQQKPGSRIPTPVLRQPGSRIPTPTLRQPGARLPTPIPRIPTPLPPLIPMPPPSARQPARASPALQPVTASLRVEEVAPAAPARRWRGPSTSADPAIPIKLDKGKGKMAEKRPAEGEPEGAPPARRPRQGSVSSQSALADHHYWPIGTAPDPENLRRDLAALASTGGPQTRLTMLHLMAGILSDPNVGTEELREVLEPVINHAIDQEGVIVQHEEERRVYDERVRREHRAPRD</sequence>
<feature type="compositionally biased region" description="Polar residues" evidence="1">
    <location>
        <begin position="549"/>
        <end position="564"/>
    </location>
</feature>
<feature type="compositionally biased region" description="Low complexity" evidence="1">
    <location>
        <begin position="216"/>
        <end position="236"/>
    </location>
</feature>
<gene>
    <name evidence="2" type="ORF">CALCODRAFT_509448</name>
</gene>
<feature type="region of interest" description="Disordered" evidence="1">
    <location>
        <begin position="678"/>
        <end position="750"/>
    </location>
</feature>
<feature type="compositionally biased region" description="Pro residues" evidence="1">
    <location>
        <begin position="205"/>
        <end position="215"/>
    </location>
</feature>
<evidence type="ECO:0000256" key="1">
    <source>
        <dbReference type="SAM" id="MobiDB-lite"/>
    </source>
</evidence>
<feature type="compositionally biased region" description="Low complexity" evidence="1">
    <location>
        <begin position="195"/>
        <end position="204"/>
    </location>
</feature>
<feature type="region of interest" description="Disordered" evidence="1">
    <location>
        <begin position="1"/>
        <end position="252"/>
    </location>
</feature>
<name>A0A165FAP4_9BASI</name>
<feature type="compositionally biased region" description="Basic and acidic residues" evidence="1">
    <location>
        <begin position="155"/>
        <end position="167"/>
    </location>
</feature>
<feature type="compositionally biased region" description="Basic and acidic residues" evidence="1">
    <location>
        <begin position="1"/>
        <end position="10"/>
    </location>
</feature>
<protein>
    <submittedName>
        <fullName evidence="2">Uncharacterized protein</fullName>
    </submittedName>
</protein>
<accession>A0A165FAP4</accession>
<feature type="compositionally biased region" description="Low complexity" evidence="1">
    <location>
        <begin position="450"/>
        <end position="490"/>
    </location>
</feature>
<proteinExistence type="predicted"/>
<reference evidence="2 3" key="1">
    <citation type="journal article" date="2016" name="Mol. Biol. Evol.">
        <title>Comparative Genomics of Early-Diverging Mushroom-Forming Fungi Provides Insights into the Origins of Lignocellulose Decay Capabilities.</title>
        <authorList>
            <person name="Nagy L.G."/>
            <person name="Riley R."/>
            <person name="Tritt A."/>
            <person name="Adam C."/>
            <person name="Daum C."/>
            <person name="Floudas D."/>
            <person name="Sun H."/>
            <person name="Yadav J.S."/>
            <person name="Pangilinan J."/>
            <person name="Larsson K.H."/>
            <person name="Matsuura K."/>
            <person name="Barry K."/>
            <person name="Labutti K."/>
            <person name="Kuo R."/>
            <person name="Ohm R.A."/>
            <person name="Bhattacharya S.S."/>
            <person name="Shirouzu T."/>
            <person name="Yoshinaga Y."/>
            <person name="Martin F.M."/>
            <person name="Grigoriev I.V."/>
            <person name="Hibbett D.S."/>
        </authorList>
    </citation>
    <scope>NUCLEOTIDE SEQUENCE [LARGE SCALE GENOMIC DNA]</scope>
    <source>
        <strain evidence="2 3">HHB12733</strain>
    </source>
</reference>
<dbReference type="AlphaFoldDB" id="A0A165FAP4"/>
<feature type="compositionally biased region" description="Basic and acidic residues" evidence="1">
    <location>
        <begin position="420"/>
        <end position="449"/>
    </location>
</feature>
<evidence type="ECO:0000313" key="2">
    <source>
        <dbReference type="EMBL" id="KZT56477.1"/>
    </source>
</evidence>
<dbReference type="EMBL" id="KV423977">
    <property type="protein sequence ID" value="KZT56477.1"/>
    <property type="molecule type" value="Genomic_DNA"/>
</dbReference>
<dbReference type="Proteomes" id="UP000076842">
    <property type="component" value="Unassembled WGS sequence"/>
</dbReference>
<evidence type="ECO:0000313" key="3">
    <source>
        <dbReference type="Proteomes" id="UP000076842"/>
    </source>
</evidence>
<organism evidence="2 3">
    <name type="scientific">Calocera cornea HHB12733</name>
    <dbReference type="NCBI Taxonomy" id="1353952"/>
    <lineage>
        <taxon>Eukaryota</taxon>
        <taxon>Fungi</taxon>
        <taxon>Dikarya</taxon>
        <taxon>Basidiomycota</taxon>
        <taxon>Agaricomycotina</taxon>
        <taxon>Dacrymycetes</taxon>
        <taxon>Dacrymycetales</taxon>
        <taxon>Dacrymycetaceae</taxon>
        <taxon>Calocera</taxon>
    </lineage>
</organism>
<dbReference type="InParanoid" id="A0A165FAP4"/>
<feature type="compositionally biased region" description="Basic and acidic residues" evidence="1">
    <location>
        <begin position="700"/>
        <end position="715"/>
    </location>
</feature>
<feature type="compositionally biased region" description="Pro residues" evidence="1">
    <location>
        <begin position="525"/>
        <end position="536"/>
    </location>
</feature>